<dbReference type="Pfam" id="PF00225">
    <property type="entry name" value="Kinesin"/>
    <property type="match status" value="1"/>
</dbReference>
<feature type="coiled-coil region" evidence="5">
    <location>
        <begin position="211"/>
        <end position="284"/>
    </location>
</feature>
<feature type="domain" description="Kinesin motor" evidence="7">
    <location>
        <begin position="298"/>
        <end position="646"/>
    </location>
</feature>
<dbReference type="Gene3D" id="3.40.850.10">
    <property type="entry name" value="Kinesin motor domain"/>
    <property type="match status" value="1"/>
</dbReference>
<dbReference type="SUPFAM" id="SSF52540">
    <property type="entry name" value="P-loop containing nucleoside triphosphate hydrolases"/>
    <property type="match status" value="1"/>
</dbReference>
<sequence>MTEEIRGLAARSWPLEDDEAMRRRLDNYLSIIRSDSKRNRWGQVLLTEGTEEAIRDMYIHLEFRAGIAERAMDAAAQEVHRLNKELQGLVEQVALHQDLTKRLDKLGEYVENSERPRDHPTAAVGTNAPSGFTNISKSDDPQSILDLQSRIHEVNAQRDEFKRCLEEERKEANRWRDEYEAARSRALKSDQEAQNARLQADQGSTLDQEKFDKLNERLAALQLEADQARNAAISQENEWQRVKHELEAQLSAQEAETSTVLRRHEELEREAQTAHAKYTKSQDNARSLFDQIQDLKGNLRVMCRIRPQLDASDDELENLITSEGTNSCHLQVINMAKRNARNATEVDEFQMERIFDKDETNKQIFDEVAQLVGSAINGRNVCIFAYGQTGSGKSHTMTYPWNEKALPDGEVDLGIIPRAVDMISNSMKERQDMWKFSVSGKYIEIYAEKVYDLLRDSAKNAPDVPLRYGKETKNGKPIEFYESDSISLDLTKNGNFEREIKWMLERANGNRRVRATAANTSSSRSHSVLSLRIIGDRIDGKPGRTDGTLNLIDLAGSEKPSTTDRESQKEGIQINQSLSTLRKVLAEMASPRATRFSFKESTLTKLLQSSLGDGCITLMFVMVSPLRKDRDETRNTLEFAMQAQKVKLRQPVEATAAPRRKVM</sequence>
<proteinExistence type="inferred from homology"/>
<keyword evidence="4" id="KW-0493">Microtubule</keyword>
<dbReference type="SMART" id="SM00129">
    <property type="entry name" value="KISc"/>
    <property type="match status" value="1"/>
</dbReference>
<dbReference type="InterPro" id="IPR036961">
    <property type="entry name" value="Kinesin_motor_dom_sf"/>
</dbReference>
<dbReference type="GO" id="GO:0005524">
    <property type="term" value="F:ATP binding"/>
    <property type="evidence" value="ECO:0007669"/>
    <property type="project" value="UniProtKB-UniRule"/>
</dbReference>
<feature type="compositionally biased region" description="Polar residues" evidence="6">
    <location>
        <begin position="127"/>
        <end position="136"/>
    </location>
</feature>
<dbReference type="GO" id="GO:0008017">
    <property type="term" value="F:microtubule binding"/>
    <property type="evidence" value="ECO:0007669"/>
    <property type="project" value="InterPro"/>
</dbReference>
<evidence type="ECO:0000256" key="1">
    <source>
        <dbReference type="ARBA" id="ARBA00022741"/>
    </source>
</evidence>
<gene>
    <name evidence="8" type="ORF">JX265_006485</name>
</gene>
<accession>A0A9P9WLN7</accession>
<evidence type="ECO:0000256" key="3">
    <source>
        <dbReference type="PROSITE-ProRule" id="PRU00283"/>
    </source>
</evidence>
<keyword evidence="9" id="KW-1185">Reference proteome</keyword>
<dbReference type="GO" id="GO:0003777">
    <property type="term" value="F:microtubule motor activity"/>
    <property type="evidence" value="ECO:0007669"/>
    <property type="project" value="InterPro"/>
</dbReference>
<evidence type="ECO:0000256" key="2">
    <source>
        <dbReference type="ARBA" id="ARBA00022840"/>
    </source>
</evidence>
<dbReference type="InterPro" id="IPR027640">
    <property type="entry name" value="Kinesin-like_fam"/>
</dbReference>
<dbReference type="GO" id="GO:0007018">
    <property type="term" value="P:microtubule-based movement"/>
    <property type="evidence" value="ECO:0007669"/>
    <property type="project" value="InterPro"/>
</dbReference>
<dbReference type="EMBL" id="JAFIMR010000015">
    <property type="protein sequence ID" value="KAI1869395.1"/>
    <property type="molecule type" value="Genomic_DNA"/>
</dbReference>
<evidence type="ECO:0000256" key="4">
    <source>
        <dbReference type="RuleBase" id="RU000394"/>
    </source>
</evidence>
<evidence type="ECO:0000256" key="5">
    <source>
        <dbReference type="SAM" id="Coils"/>
    </source>
</evidence>
<keyword evidence="2 3" id="KW-0067">ATP-binding</keyword>
<feature type="coiled-coil region" evidence="5">
    <location>
        <begin position="65"/>
        <end position="92"/>
    </location>
</feature>
<evidence type="ECO:0000256" key="6">
    <source>
        <dbReference type="SAM" id="MobiDB-lite"/>
    </source>
</evidence>
<dbReference type="InterPro" id="IPR027417">
    <property type="entry name" value="P-loop_NTPase"/>
</dbReference>
<dbReference type="PROSITE" id="PS50067">
    <property type="entry name" value="KINESIN_MOTOR_2"/>
    <property type="match status" value="1"/>
</dbReference>
<evidence type="ECO:0000313" key="9">
    <source>
        <dbReference type="Proteomes" id="UP000829685"/>
    </source>
</evidence>
<reference evidence="8" key="1">
    <citation type="submission" date="2021-03" db="EMBL/GenBank/DDBJ databases">
        <title>Revisited historic fungal species revealed as producer of novel bioactive compounds through whole genome sequencing and comparative genomics.</title>
        <authorList>
            <person name="Vignolle G.A."/>
            <person name="Hochenegger N."/>
            <person name="Mach R.L."/>
            <person name="Mach-Aigner A.R."/>
            <person name="Javad Rahimi M."/>
            <person name="Salim K.A."/>
            <person name="Chan C.M."/>
            <person name="Lim L.B.L."/>
            <person name="Cai F."/>
            <person name="Druzhinina I.S."/>
            <person name="U'Ren J.M."/>
            <person name="Derntl C."/>
        </authorList>
    </citation>
    <scope>NUCLEOTIDE SEQUENCE</scope>
    <source>
        <strain evidence="8">TUCIM 5799</strain>
    </source>
</reference>
<keyword evidence="5" id="KW-0175">Coiled coil</keyword>
<dbReference type="GO" id="GO:0005874">
    <property type="term" value="C:microtubule"/>
    <property type="evidence" value="ECO:0007669"/>
    <property type="project" value="UniProtKB-KW"/>
</dbReference>
<evidence type="ECO:0000313" key="8">
    <source>
        <dbReference type="EMBL" id="KAI1869395.1"/>
    </source>
</evidence>
<dbReference type="InterPro" id="IPR001752">
    <property type="entry name" value="Kinesin_motor_dom"/>
</dbReference>
<feature type="region of interest" description="Disordered" evidence="6">
    <location>
        <begin position="112"/>
        <end position="139"/>
    </location>
</feature>
<keyword evidence="3 4" id="KW-0505">Motor protein</keyword>
<organism evidence="8 9">
    <name type="scientific">Neoarthrinium moseri</name>
    <dbReference type="NCBI Taxonomy" id="1658444"/>
    <lineage>
        <taxon>Eukaryota</taxon>
        <taxon>Fungi</taxon>
        <taxon>Dikarya</taxon>
        <taxon>Ascomycota</taxon>
        <taxon>Pezizomycotina</taxon>
        <taxon>Sordariomycetes</taxon>
        <taxon>Xylariomycetidae</taxon>
        <taxon>Amphisphaeriales</taxon>
        <taxon>Apiosporaceae</taxon>
        <taxon>Neoarthrinium</taxon>
    </lineage>
</organism>
<dbReference type="Proteomes" id="UP000829685">
    <property type="component" value="Unassembled WGS sequence"/>
</dbReference>
<evidence type="ECO:0000259" key="7">
    <source>
        <dbReference type="PROSITE" id="PS50067"/>
    </source>
</evidence>
<keyword evidence="1 3" id="KW-0547">Nucleotide-binding</keyword>
<comment type="similarity">
    <text evidence="3 4">Belongs to the TRAFAC class myosin-kinesin ATPase superfamily. Kinesin family.</text>
</comment>
<dbReference type="AlphaFoldDB" id="A0A9P9WLN7"/>
<dbReference type="PROSITE" id="PS00411">
    <property type="entry name" value="KINESIN_MOTOR_1"/>
    <property type="match status" value="1"/>
</dbReference>
<feature type="coiled-coil region" evidence="5">
    <location>
        <begin position="151"/>
        <end position="185"/>
    </location>
</feature>
<protein>
    <recommendedName>
        <fullName evidence="4">Kinesin-like protein</fullName>
    </recommendedName>
</protein>
<dbReference type="PANTHER" id="PTHR47972">
    <property type="entry name" value="KINESIN-LIKE PROTEIN KLP-3"/>
    <property type="match status" value="1"/>
</dbReference>
<name>A0A9P9WLN7_9PEZI</name>
<feature type="binding site" evidence="3">
    <location>
        <begin position="387"/>
        <end position="394"/>
    </location>
    <ligand>
        <name>ATP</name>
        <dbReference type="ChEBI" id="CHEBI:30616"/>
    </ligand>
</feature>
<dbReference type="PRINTS" id="PR00380">
    <property type="entry name" value="KINESINHEAVY"/>
</dbReference>
<comment type="caution">
    <text evidence="8">The sequence shown here is derived from an EMBL/GenBank/DDBJ whole genome shotgun (WGS) entry which is preliminary data.</text>
</comment>
<dbReference type="InterPro" id="IPR019821">
    <property type="entry name" value="Kinesin_motor_CS"/>
</dbReference>